<dbReference type="EMBL" id="JAKRKC020000001">
    <property type="protein sequence ID" value="MCK2213502.1"/>
    <property type="molecule type" value="Genomic_DNA"/>
</dbReference>
<name>A0ABT0FMJ3_9ACTN</name>
<comment type="caution">
    <text evidence="1">The sequence shown here is derived from an EMBL/GenBank/DDBJ whole genome shotgun (WGS) entry which is preliminary data.</text>
</comment>
<evidence type="ECO:0008006" key="3">
    <source>
        <dbReference type="Google" id="ProtNLM"/>
    </source>
</evidence>
<accession>A0ABT0FMJ3</accession>
<evidence type="ECO:0000313" key="2">
    <source>
        <dbReference type="Proteomes" id="UP001317259"/>
    </source>
</evidence>
<evidence type="ECO:0000313" key="1">
    <source>
        <dbReference type="EMBL" id="MCK2213502.1"/>
    </source>
</evidence>
<gene>
    <name evidence="1" type="ORF">MF672_006800</name>
</gene>
<sequence length="171" mass="19408">MQTITLSELTQDLVAWMTYDGTAIDFTRRLRGGESWEQWSVVQFLHWQLTTGGRTDLDYERDVRRGRRRGRRYDVVYNRDPSSAGANPVYTSWKCRDEGDDAAREIERDMDALAADLTAVQRDSPVPIVPLLVVLSPDDVAFPGVVVKSVPNCATRLHLSTDVTWKSRPLP</sequence>
<keyword evidence="2" id="KW-1185">Reference proteome</keyword>
<reference evidence="1 2" key="1">
    <citation type="submission" date="2022-04" db="EMBL/GenBank/DDBJ databases">
        <title>Genome draft of Actinomadura sp. ATCC 31491.</title>
        <authorList>
            <person name="Shi X."/>
            <person name="Du Y."/>
        </authorList>
    </citation>
    <scope>NUCLEOTIDE SEQUENCE [LARGE SCALE GENOMIC DNA]</scope>
    <source>
        <strain evidence="1 2">ATCC 31491</strain>
    </source>
</reference>
<proteinExistence type="predicted"/>
<dbReference type="RefSeq" id="WP_242374772.1">
    <property type="nucleotide sequence ID" value="NZ_JAKRKC020000001.1"/>
</dbReference>
<protein>
    <recommendedName>
        <fullName evidence="3">DUF1837 domain-containing protein</fullName>
    </recommendedName>
</protein>
<organism evidence="1 2">
    <name type="scientific">Actinomadura luzonensis</name>
    <dbReference type="NCBI Taxonomy" id="2805427"/>
    <lineage>
        <taxon>Bacteria</taxon>
        <taxon>Bacillati</taxon>
        <taxon>Actinomycetota</taxon>
        <taxon>Actinomycetes</taxon>
        <taxon>Streptosporangiales</taxon>
        <taxon>Thermomonosporaceae</taxon>
        <taxon>Actinomadura</taxon>
    </lineage>
</organism>
<dbReference type="Proteomes" id="UP001317259">
    <property type="component" value="Unassembled WGS sequence"/>
</dbReference>